<evidence type="ECO:0000313" key="1">
    <source>
        <dbReference type="EMBL" id="ELP95333.1"/>
    </source>
</evidence>
<accession>L7FNU1</accession>
<dbReference type="GeneID" id="14894322"/>
<dbReference type="PANTHER" id="PTHR45661">
    <property type="entry name" value="SURFACE ANTIGEN"/>
    <property type="match status" value="1"/>
</dbReference>
<dbReference type="KEGG" id="eiv:EIN_217980"/>
<keyword evidence="2" id="KW-1185">Reference proteome</keyword>
<evidence type="ECO:0000313" key="2">
    <source>
        <dbReference type="Proteomes" id="UP000014680"/>
    </source>
</evidence>
<dbReference type="Proteomes" id="UP000014680">
    <property type="component" value="Unassembled WGS sequence"/>
</dbReference>
<dbReference type="Gene3D" id="3.80.10.10">
    <property type="entry name" value="Ribonuclease Inhibitor"/>
    <property type="match status" value="3"/>
</dbReference>
<reference evidence="1 2" key="1">
    <citation type="submission" date="2012-10" db="EMBL/GenBank/DDBJ databases">
        <authorList>
            <person name="Zafar N."/>
            <person name="Inman J."/>
            <person name="Hall N."/>
            <person name="Lorenzi H."/>
            <person name="Caler E."/>
        </authorList>
    </citation>
    <scope>NUCLEOTIDE SEQUENCE [LARGE SCALE GENOMIC DNA]</scope>
    <source>
        <strain evidence="1 2">IP1</strain>
    </source>
</reference>
<dbReference type="PANTHER" id="PTHR45661:SF3">
    <property type="entry name" value="IG-LIKE DOMAIN-CONTAINING PROTEIN"/>
    <property type="match status" value="1"/>
</dbReference>
<proteinExistence type="predicted"/>
<dbReference type="SUPFAM" id="SSF52058">
    <property type="entry name" value="L domain-like"/>
    <property type="match status" value="1"/>
</dbReference>
<dbReference type="RefSeq" id="XP_004262104.1">
    <property type="nucleotide sequence ID" value="XM_004262056.1"/>
</dbReference>
<dbReference type="Pfam" id="PF13306">
    <property type="entry name" value="LRR_5"/>
    <property type="match status" value="1"/>
</dbReference>
<protein>
    <recommendedName>
        <fullName evidence="3">Leucine rich repeat containing protein BspA family protein</fullName>
    </recommendedName>
</protein>
<evidence type="ECO:0008006" key="3">
    <source>
        <dbReference type="Google" id="ProtNLM"/>
    </source>
</evidence>
<dbReference type="InterPro" id="IPR026906">
    <property type="entry name" value="LRR_5"/>
</dbReference>
<dbReference type="VEuPathDB" id="AmoebaDB:EIN_217980"/>
<dbReference type="InterPro" id="IPR053139">
    <property type="entry name" value="Surface_bspA-like"/>
</dbReference>
<organism evidence="1 2">
    <name type="scientific">Entamoeba invadens IP1</name>
    <dbReference type="NCBI Taxonomy" id="370355"/>
    <lineage>
        <taxon>Eukaryota</taxon>
        <taxon>Amoebozoa</taxon>
        <taxon>Evosea</taxon>
        <taxon>Archamoebae</taxon>
        <taxon>Mastigamoebida</taxon>
        <taxon>Entamoebidae</taxon>
        <taxon>Entamoeba</taxon>
    </lineage>
</organism>
<sequence>MSQLDGYHLMVVSQYFSTIQDFISIEFVCKRYLNNMERYHANPIPLTLKTIKYFPKIETLNIWSYDDEFFGNDIFNTIKTKTELKIDFYRINVWFNVDYTFTQTHRDSNFTFKSVTYTKEDREKYGPIIPNTINRLGNNCFESSNVVSLQIPDSVTSLGNFCFNLCGGLASVTLPKTLKEIGKYCFYYCESLRDIVVPQSVTAIGEYCFGYCNTLATINFSNSISELPDNCFYACYNLQNISFESRLKSIGEYCFGYCHSLKSVKIPYCESCIKNCAFFDCGNLTSITINGSVNTFGYGCFYRCSSLALVNIPSGVSDIGEMCFNGCESLRSISLPIKLGNRENISYISYSNLDKVVLTKNVGRSS</sequence>
<dbReference type="EMBL" id="KB206139">
    <property type="protein sequence ID" value="ELP95333.1"/>
    <property type="molecule type" value="Genomic_DNA"/>
</dbReference>
<dbReference type="AlphaFoldDB" id="L7FNU1"/>
<gene>
    <name evidence="1" type="ORF">EIN_217980</name>
</gene>
<name>L7FNU1_ENTIV</name>
<dbReference type="InterPro" id="IPR032675">
    <property type="entry name" value="LRR_dom_sf"/>
</dbReference>